<dbReference type="EMBL" id="CP144747">
    <property type="protein sequence ID" value="WVZ64395.1"/>
    <property type="molecule type" value="Genomic_DNA"/>
</dbReference>
<evidence type="ECO:0000256" key="5">
    <source>
        <dbReference type="ARBA" id="ARBA00023242"/>
    </source>
</evidence>
<evidence type="ECO:0000313" key="9">
    <source>
        <dbReference type="EMBL" id="WVZ64395.1"/>
    </source>
</evidence>
<evidence type="ECO:0000256" key="2">
    <source>
        <dbReference type="ARBA" id="ARBA00023015"/>
    </source>
</evidence>
<feature type="compositionally biased region" description="Low complexity" evidence="7">
    <location>
        <begin position="302"/>
        <end position="321"/>
    </location>
</feature>
<dbReference type="GO" id="GO:0003677">
    <property type="term" value="F:DNA binding"/>
    <property type="evidence" value="ECO:0007669"/>
    <property type="project" value="UniProtKB-KW"/>
</dbReference>
<dbReference type="InterPro" id="IPR016177">
    <property type="entry name" value="DNA-bd_dom_sf"/>
</dbReference>
<evidence type="ECO:0000256" key="6">
    <source>
        <dbReference type="SAM" id="Coils"/>
    </source>
</evidence>
<dbReference type="Pfam" id="PF00847">
    <property type="entry name" value="AP2"/>
    <property type="match status" value="1"/>
</dbReference>
<evidence type="ECO:0000256" key="3">
    <source>
        <dbReference type="ARBA" id="ARBA00023125"/>
    </source>
</evidence>
<dbReference type="Gene3D" id="3.30.730.10">
    <property type="entry name" value="AP2/ERF domain"/>
    <property type="match status" value="1"/>
</dbReference>
<dbReference type="GO" id="GO:0005634">
    <property type="term" value="C:nucleus"/>
    <property type="evidence" value="ECO:0007669"/>
    <property type="project" value="UniProtKB-SubCell"/>
</dbReference>
<dbReference type="InterPro" id="IPR050913">
    <property type="entry name" value="AP2/ERF_ERF"/>
</dbReference>
<reference evidence="9 10" key="1">
    <citation type="submission" date="2024-02" db="EMBL/GenBank/DDBJ databases">
        <title>High-quality chromosome-scale genome assembly of Pensacola bahiagrass (Paspalum notatum Flugge var. saurae).</title>
        <authorList>
            <person name="Vega J.M."/>
            <person name="Podio M."/>
            <person name="Orjuela J."/>
            <person name="Siena L.A."/>
            <person name="Pessino S.C."/>
            <person name="Combes M.C."/>
            <person name="Mariac C."/>
            <person name="Albertini E."/>
            <person name="Pupilli F."/>
            <person name="Ortiz J.P.A."/>
            <person name="Leblanc O."/>
        </authorList>
    </citation>
    <scope>NUCLEOTIDE SEQUENCE [LARGE SCALE GENOMIC DNA]</scope>
    <source>
        <strain evidence="9">R1</strain>
        <tissue evidence="9">Leaf</tissue>
    </source>
</reference>
<dbReference type="PANTHER" id="PTHR31194:SF140">
    <property type="entry name" value="ETHYLENE-RESPONSIVE TRANSCRIPTION FACTOR CRF2"/>
    <property type="match status" value="1"/>
</dbReference>
<evidence type="ECO:0000259" key="8">
    <source>
        <dbReference type="PROSITE" id="PS51032"/>
    </source>
</evidence>
<dbReference type="InterPro" id="IPR001471">
    <property type="entry name" value="AP2/ERF_dom"/>
</dbReference>
<proteinExistence type="predicted"/>
<protein>
    <recommendedName>
        <fullName evidence="8">AP2/ERF domain-containing protein</fullName>
    </recommendedName>
</protein>
<feature type="coiled-coil region" evidence="6">
    <location>
        <begin position="104"/>
        <end position="131"/>
    </location>
</feature>
<name>A0AAQ3T0I2_PASNO</name>
<evidence type="ECO:0000313" key="10">
    <source>
        <dbReference type="Proteomes" id="UP001341281"/>
    </source>
</evidence>
<feature type="domain" description="AP2/ERF" evidence="8">
    <location>
        <begin position="74"/>
        <end position="131"/>
    </location>
</feature>
<dbReference type="InterPro" id="IPR036955">
    <property type="entry name" value="AP2/ERF_dom_sf"/>
</dbReference>
<dbReference type="SUPFAM" id="SSF54171">
    <property type="entry name" value="DNA-binding domain"/>
    <property type="match status" value="1"/>
</dbReference>
<keyword evidence="2" id="KW-0805">Transcription regulation</keyword>
<keyword evidence="6" id="KW-0175">Coiled coil</keyword>
<feature type="compositionally biased region" description="Polar residues" evidence="7">
    <location>
        <begin position="276"/>
        <end position="293"/>
    </location>
</feature>
<keyword evidence="3" id="KW-0238">DNA-binding</keyword>
<evidence type="ECO:0000256" key="7">
    <source>
        <dbReference type="SAM" id="MobiDB-lite"/>
    </source>
</evidence>
<keyword evidence="4" id="KW-0804">Transcription</keyword>
<dbReference type="PRINTS" id="PR00367">
    <property type="entry name" value="ETHRSPELEMNT"/>
</dbReference>
<keyword evidence="10" id="KW-1185">Reference proteome</keyword>
<dbReference type="PANTHER" id="PTHR31194">
    <property type="entry name" value="SHN SHINE , DNA BINDING / TRANSCRIPTION FACTOR"/>
    <property type="match status" value="1"/>
</dbReference>
<evidence type="ECO:0000256" key="4">
    <source>
        <dbReference type="ARBA" id="ARBA00023163"/>
    </source>
</evidence>
<dbReference type="SMART" id="SM00380">
    <property type="entry name" value="AP2"/>
    <property type="match status" value="1"/>
</dbReference>
<dbReference type="PROSITE" id="PS51032">
    <property type="entry name" value="AP2_ERF"/>
    <property type="match status" value="1"/>
</dbReference>
<accession>A0AAQ3T0I2</accession>
<evidence type="ECO:0000256" key="1">
    <source>
        <dbReference type="ARBA" id="ARBA00004123"/>
    </source>
</evidence>
<organism evidence="9 10">
    <name type="scientific">Paspalum notatum var. saurae</name>
    <dbReference type="NCBI Taxonomy" id="547442"/>
    <lineage>
        <taxon>Eukaryota</taxon>
        <taxon>Viridiplantae</taxon>
        <taxon>Streptophyta</taxon>
        <taxon>Embryophyta</taxon>
        <taxon>Tracheophyta</taxon>
        <taxon>Spermatophyta</taxon>
        <taxon>Magnoliopsida</taxon>
        <taxon>Liliopsida</taxon>
        <taxon>Poales</taxon>
        <taxon>Poaceae</taxon>
        <taxon>PACMAD clade</taxon>
        <taxon>Panicoideae</taxon>
        <taxon>Andropogonodae</taxon>
        <taxon>Paspaleae</taxon>
        <taxon>Paspalinae</taxon>
        <taxon>Paspalum</taxon>
    </lineage>
</organism>
<gene>
    <name evidence="9" type="ORF">U9M48_013911</name>
</gene>
<comment type="subcellular location">
    <subcellularLocation>
        <location evidence="1">Nucleus</location>
    </subcellularLocation>
</comment>
<dbReference type="AlphaFoldDB" id="A0AAQ3T0I2"/>
<dbReference type="GO" id="GO:0003700">
    <property type="term" value="F:DNA-binding transcription factor activity"/>
    <property type="evidence" value="ECO:0007669"/>
    <property type="project" value="InterPro"/>
</dbReference>
<keyword evidence="5" id="KW-0539">Nucleus</keyword>
<feature type="region of interest" description="Disordered" evidence="7">
    <location>
        <begin position="269"/>
        <end position="357"/>
    </location>
</feature>
<dbReference type="Proteomes" id="UP001341281">
    <property type="component" value="Chromosome 03"/>
</dbReference>
<feature type="compositionally biased region" description="Low complexity" evidence="7">
    <location>
        <begin position="345"/>
        <end position="357"/>
    </location>
</feature>
<sequence length="403" mass="44063">MIPSVCKVRIFCSDPDATDSSDDEDDQSTKVKKMVREVLIPVNNSKASNKCRKTLVPCGTKDLEVSEKKGKSSKYRGVRRRGWGRWAAEIRDPVRKTRKWIGSYDSEEAAAAAYQAYAKQLQAEVLALKAQQRVSERAALSNSSSVSCVSSSAPCEQMAQAQNGVLEMASEPEDEIWRNLSPKTKVVSMDVLLGRIDEVPVSDSVSPADELPPDNFTMRVDAFPISDFIGATHEPPTDDYIGLVDIGHLPLPMKDPAFDLDAELDWRLAEPGFPGSQPNSAHAATNQAHTADGSTHGRRSLGSRARGSPAPVSPRLRLLPPSRRRRLLERPASPCRSPGPPEPSPSSSSRPVAAAASRGPLPRECLISVILWDPQADLPDMFHSKPVPLRNVRLRAVQLIKRS</sequence>